<dbReference type="SUPFAM" id="SSF53335">
    <property type="entry name" value="S-adenosyl-L-methionine-dependent methyltransferases"/>
    <property type="match status" value="1"/>
</dbReference>
<reference evidence="1" key="1">
    <citation type="submission" date="2020-04" db="EMBL/GenBank/DDBJ databases">
        <title>Discovery, Biosynthesis and Heterologous Production of Loongmycin A, a Potent Anti-Cancer indolocarbazole alkaloid.</title>
        <authorList>
            <person name="Yang C."/>
            <person name="Zhang B."/>
            <person name="Xue W."/>
            <person name="Li W."/>
            <person name="Xu Z."/>
            <person name="Shi J."/>
            <person name="Shen Y."/>
            <person name="Jiao R."/>
            <person name="Tan R."/>
            <person name="Ge H."/>
        </authorList>
    </citation>
    <scope>NUCLEOTIDE SEQUENCE</scope>
    <source>
        <strain evidence="1">NA01583</strain>
    </source>
</reference>
<dbReference type="PANTHER" id="PTHR42912:SF95">
    <property type="entry name" value="METHYLTRANSFERASE TYPE 11 DOMAIN-CONTAINING PROTEIN"/>
    <property type="match status" value="1"/>
</dbReference>
<dbReference type="InterPro" id="IPR050508">
    <property type="entry name" value="Methyltransf_Superfamily"/>
</dbReference>
<dbReference type="EMBL" id="MT371051">
    <property type="protein sequence ID" value="QJU69499.1"/>
    <property type="molecule type" value="Genomic_DNA"/>
</dbReference>
<protein>
    <submittedName>
        <fullName evidence="1">LooM2</fullName>
    </submittedName>
</protein>
<dbReference type="GO" id="GO:0008168">
    <property type="term" value="F:methyltransferase activity"/>
    <property type="evidence" value="ECO:0007669"/>
    <property type="project" value="TreeGrafter"/>
</dbReference>
<dbReference type="Gene3D" id="3.40.50.150">
    <property type="entry name" value="Vaccinia Virus protein VP39"/>
    <property type="match status" value="1"/>
</dbReference>
<name>A0A6M5K8E0_9ACTN</name>
<sequence>MFERFPDRRRVRILVFMTSINPWQKKPWALDKKINNFGLPRGIRGWVTGMVMYWGNRPHQREILSLVDIRPGHRVLDVGYGPGWLVRTISEISPEVSVAGVDPSEQMRRMAVRHNRRGVASGQVKLWVGSAEATGLSDASFDCVLSVNNLALWPDLDAGLRELARVLRPGGTLAIAWHSSAAPDKIQRSLGLPEEKLEFVRARMGELFVDVKRKDMENTVVFVAGGPL</sequence>
<dbReference type="CDD" id="cd02440">
    <property type="entry name" value="AdoMet_MTases"/>
    <property type="match status" value="1"/>
</dbReference>
<dbReference type="InterPro" id="IPR029063">
    <property type="entry name" value="SAM-dependent_MTases_sf"/>
</dbReference>
<dbReference type="Pfam" id="PF13649">
    <property type="entry name" value="Methyltransf_25"/>
    <property type="match status" value="1"/>
</dbReference>
<evidence type="ECO:0000313" key="1">
    <source>
        <dbReference type="EMBL" id="QJU69499.1"/>
    </source>
</evidence>
<dbReference type="InterPro" id="IPR041698">
    <property type="entry name" value="Methyltransf_25"/>
</dbReference>
<dbReference type="PANTHER" id="PTHR42912">
    <property type="entry name" value="METHYLTRANSFERASE"/>
    <property type="match status" value="1"/>
</dbReference>
<accession>A0A6M5K8E0</accession>
<organism evidence="1">
    <name type="scientific">Nocardiopsis flavescens</name>
    <dbReference type="NCBI Taxonomy" id="758803"/>
    <lineage>
        <taxon>Bacteria</taxon>
        <taxon>Bacillati</taxon>
        <taxon>Actinomycetota</taxon>
        <taxon>Actinomycetes</taxon>
        <taxon>Streptosporangiales</taxon>
        <taxon>Nocardiopsidaceae</taxon>
        <taxon>Nocardiopsis</taxon>
    </lineage>
</organism>
<dbReference type="AlphaFoldDB" id="A0A6M5K8E0"/>
<proteinExistence type="predicted"/>